<feature type="transmembrane region" description="Helical" evidence="1">
    <location>
        <begin position="21"/>
        <end position="40"/>
    </location>
</feature>
<accession>A0A1F6NX82</accession>
<comment type="caution">
    <text evidence="3">The sequence shown here is derived from an EMBL/GenBank/DDBJ whole genome shotgun (WGS) entry which is preliminary data.</text>
</comment>
<protein>
    <recommendedName>
        <fullName evidence="2">Acyltransferase 3 domain-containing protein</fullName>
    </recommendedName>
</protein>
<sequence length="355" mass="41071">MSEIIKTVTVPKKRNHFISYIKGYAIISVIFIHLIDWSNIAVSPAGNWWKELLFPGVFFFMSTAGSVVYIAYGQSETWTKPALKLLKRGAQLVATYYIYNLIKLFIYDFSKEPFYLQYTEHGKMTLKNILTLQSFASPIGILLTIGILIMLSPLLLLITKKVKYPNLFITVGALVIAFLAYLFPTTGVISNTLYSRNNIMFPLAMWSMPFIAGYLIAAFGFEEKKKWWLAIFLPLSIIAYYYQTKNGLPIKPSGSMYPLKPYYMVVSLLFMTILFYKFYFLEKIPSAIVKKILALIRFWGDSTLSIYIGHWIVIDVMMWIFFPQYKLIWWAVPVALALYSIVKIKKVKEYMVNQV</sequence>
<feature type="transmembrane region" description="Helical" evidence="1">
    <location>
        <begin position="227"/>
        <end position="242"/>
    </location>
</feature>
<evidence type="ECO:0000313" key="3">
    <source>
        <dbReference type="EMBL" id="OGH88536.1"/>
    </source>
</evidence>
<feature type="transmembrane region" description="Helical" evidence="1">
    <location>
        <begin position="93"/>
        <end position="110"/>
    </location>
</feature>
<dbReference type="AlphaFoldDB" id="A0A1F6NX82"/>
<dbReference type="GO" id="GO:0016747">
    <property type="term" value="F:acyltransferase activity, transferring groups other than amino-acyl groups"/>
    <property type="evidence" value="ECO:0007669"/>
    <property type="project" value="InterPro"/>
</dbReference>
<dbReference type="EMBL" id="MFRC01000064">
    <property type="protein sequence ID" value="OGH88536.1"/>
    <property type="molecule type" value="Genomic_DNA"/>
</dbReference>
<organism evidence="3 4">
    <name type="scientific">Candidatus Magasanikbacteria bacterium RIFOXYD2_FULL_36_9</name>
    <dbReference type="NCBI Taxonomy" id="1798707"/>
    <lineage>
        <taxon>Bacteria</taxon>
        <taxon>Candidatus Magasanikiibacteriota</taxon>
    </lineage>
</organism>
<dbReference type="Proteomes" id="UP000178490">
    <property type="component" value="Unassembled WGS sequence"/>
</dbReference>
<feature type="transmembrane region" description="Helical" evidence="1">
    <location>
        <begin position="130"/>
        <end position="157"/>
    </location>
</feature>
<keyword evidence="1" id="KW-1133">Transmembrane helix</keyword>
<gene>
    <name evidence="3" type="ORF">A2537_03195</name>
</gene>
<dbReference type="InterPro" id="IPR002656">
    <property type="entry name" value="Acyl_transf_3_dom"/>
</dbReference>
<keyword evidence="1" id="KW-0472">Membrane</keyword>
<evidence type="ECO:0000259" key="2">
    <source>
        <dbReference type="Pfam" id="PF01757"/>
    </source>
</evidence>
<name>A0A1F6NX82_9BACT</name>
<feature type="transmembrane region" description="Helical" evidence="1">
    <location>
        <begin position="164"/>
        <end position="183"/>
    </location>
</feature>
<proteinExistence type="predicted"/>
<evidence type="ECO:0000313" key="4">
    <source>
        <dbReference type="Proteomes" id="UP000178490"/>
    </source>
</evidence>
<feature type="transmembrane region" description="Helical" evidence="1">
    <location>
        <begin position="262"/>
        <end position="281"/>
    </location>
</feature>
<feature type="transmembrane region" description="Helical" evidence="1">
    <location>
        <begin position="52"/>
        <end position="72"/>
    </location>
</feature>
<feature type="domain" description="Acyltransferase 3" evidence="2">
    <location>
        <begin position="15"/>
        <end position="336"/>
    </location>
</feature>
<feature type="transmembrane region" description="Helical" evidence="1">
    <location>
        <begin position="327"/>
        <end position="344"/>
    </location>
</feature>
<dbReference type="Pfam" id="PF01757">
    <property type="entry name" value="Acyl_transf_3"/>
    <property type="match status" value="1"/>
</dbReference>
<feature type="transmembrane region" description="Helical" evidence="1">
    <location>
        <begin position="302"/>
        <end position="321"/>
    </location>
</feature>
<keyword evidence="1" id="KW-0812">Transmembrane</keyword>
<reference evidence="3 4" key="1">
    <citation type="journal article" date="2016" name="Nat. Commun.">
        <title>Thousands of microbial genomes shed light on interconnected biogeochemical processes in an aquifer system.</title>
        <authorList>
            <person name="Anantharaman K."/>
            <person name="Brown C.T."/>
            <person name="Hug L.A."/>
            <person name="Sharon I."/>
            <person name="Castelle C.J."/>
            <person name="Probst A.J."/>
            <person name="Thomas B.C."/>
            <person name="Singh A."/>
            <person name="Wilkins M.J."/>
            <person name="Karaoz U."/>
            <person name="Brodie E.L."/>
            <person name="Williams K.H."/>
            <person name="Hubbard S.S."/>
            <person name="Banfield J.F."/>
        </authorList>
    </citation>
    <scope>NUCLEOTIDE SEQUENCE [LARGE SCALE GENOMIC DNA]</scope>
</reference>
<feature type="transmembrane region" description="Helical" evidence="1">
    <location>
        <begin position="203"/>
        <end position="220"/>
    </location>
</feature>
<evidence type="ECO:0000256" key="1">
    <source>
        <dbReference type="SAM" id="Phobius"/>
    </source>
</evidence>